<sequence length="172" mass="19524">MMPTPHGSPSLPPAPTRHSRMTQRGNYSSGDDFVLEYGELRFTFNERDFGERCEQAARKLGFVSGRLENQEAEDLVNLVVNGEVTDPASALGEHVNDCWPELVGPSERSLVHWLRRLIFRGAWLDQRVKEGELDVAFDEDTHTFSYVQPDRGNEPIELAPEPSWGRVAYLPR</sequence>
<dbReference type="HOGENOM" id="CLU_1552679_0_0_11"/>
<dbReference type="AlphaFoldDB" id="D3F2E3"/>
<reference evidence="3" key="2">
    <citation type="submission" date="2010-01" db="EMBL/GenBank/DDBJ databases">
        <title>The complete genome of Conexibacter woesei DSM 14684.</title>
        <authorList>
            <consortium name="US DOE Joint Genome Institute (JGI-PGF)"/>
            <person name="Lucas S."/>
            <person name="Copeland A."/>
            <person name="Lapidus A."/>
            <person name="Glavina del Rio T."/>
            <person name="Dalin E."/>
            <person name="Tice H."/>
            <person name="Bruce D."/>
            <person name="Goodwin L."/>
            <person name="Pitluck S."/>
            <person name="Kyrpides N."/>
            <person name="Mavromatis K."/>
            <person name="Ivanova N."/>
            <person name="Mikhailova N."/>
            <person name="Chertkov O."/>
            <person name="Brettin T."/>
            <person name="Detter J.C."/>
            <person name="Han C."/>
            <person name="Larimer F."/>
            <person name="Land M."/>
            <person name="Hauser L."/>
            <person name="Markowitz V."/>
            <person name="Cheng J.-F."/>
            <person name="Hugenholtz P."/>
            <person name="Woyke T."/>
            <person name="Wu D."/>
            <person name="Pukall R."/>
            <person name="Steenblock K."/>
            <person name="Schneider S."/>
            <person name="Klenk H.-P."/>
            <person name="Eisen J.A."/>
        </authorList>
    </citation>
    <scope>NUCLEOTIDE SEQUENCE [LARGE SCALE GENOMIC DNA]</scope>
    <source>
        <strain evidence="3">DSM 14684 / CIP 108061 / JCM 11494 / NBRC 100937 / ID131577</strain>
    </source>
</reference>
<evidence type="ECO:0000313" key="3">
    <source>
        <dbReference type="Proteomes" id="UP000008229"/>
    </source>
</evidence>
<keyword evidence="3" id="KW-1185">Reference proteome</keyword>
<evidence type="ECO:0000256" key="1">
    <source>
        <dbReference type="SAM" id="MobiDB-lite"/>
    </source>
</evidence>
<protein>
    <submittedName>
        <fullName evidence="2">Uncharacterized protein</fullName>
    </submittedName>
</protein>
<evidence type="ECO:0000313" key="2">
    <source>
        <dbReference type="EMBL" id="ADB52209.1"/>
    </source>
</evidence>
<dbReference type="Proteomes" id="UP000008229">
    <property type="component" value="Chromosome"/>
</dbReference>
<dbReference type="EMBL" id="CP001854">
    <property type="protein sequence ID" value="ADB52209.1"/>
    <property type="molecule type" value="Genomic_DNA"/>
</dbReference>
<proteinExistence type="predicted"/>
<name>D3F2E3_CONWI</name>
<organism evidence="2 3">
    <name type="scientific">Conexibacter woesei (strain DSM 14684 / CCUG 47730 / CIP 108061 / JCM 11494 / NBRC 100937 / ID131577)</name>
    <dbReference type="NCBI Taxonomy" id="469383"/>
    <lineage>
        <taxon>Bacteria</taxon>
        <taxon>Bacillati</taxon>
        <taxon>Actinomycetota</taxon>
        <taxon>Thermoleophilia</taxon>
        <taxon>Solirubrobacterales</taxon>
        <taxon>Conexibacteraceae</taxon>
        <taxon>Conexibacter</taxon>
    </lineage>
</organism>
<feature type="region of interest" description="Disordered" evidence="1">
    <location>
        <begin position="1"/>
        <end position="25"/>
    </location>
</feature>
<dbReference type="KEGG" id="cwo:Cwoe_3792"/>
<gene>
    <name evidence="2" type="ordered locus">Cwoe_3792</name>
</gene>
<accession>D3F2E3</accession>
<dbReference type="STRING" id="469383.Cwoe_3792"/>
<reference evidence="2 3" key="1">
    <citation type="journal article" date="2010" name="Stand. Genomic Sci.">
        <title>Complete genome sequence of Conexibacter woesei type strain (ID131577).</title>
        <authorList>
            <person name="Pukall R."/>
            <person name="Lapidus A."/>
            <person name="Glavina Del Rio T."/>
            <person name="Copeland A."/>
            <person name="Tice H."/>
            <person name="Cheng J.-F."/>
            <person name="Lucas S."/>
            <person name="Chen F."/>
            <person name="Nolan M."/>
            <person name="Bruce D."/>
            <person name="Goodwin L."/>
            <person name="Pitluck S."/>
            <person name="Mavromatis K."/>
            <person name="Ivanova N."/>
            <person name="Ovchinnikova G."/>
            <person name="Pati A."/>
            <person name="Chen A."/>
            <person name="Palaniappan K."/>
            <person name="Land M."/>
            <person name="Hauser L."/>
            <person name="Chang Y.-J."/>
            <person name="Jeffries C.D."/>
            <person name="Chain P."/>
            <person name="Meincke L."/>
            <person name="Sims D."/>
            <person name="Brettin T."/>
            <person name="Detter J.C."/>
            <person name="Rohde M."/>
            <person name="Goeker M."/>
            <person name="Bristow J."/>
            <person name="Eisen J.A."/>
            <person name="Markowitz V."/>
            <person name="Kyrpides N.C."/>
            <person name="Klenk H.-P."/>
            <person name="Hugenholtz P."/>
        </authorList>
    </citation>
    <scope>NUCLEOTIDE SEQUENCE [LARGE SCALE GENOMIC DNA]</scope>
    <source>
        <strain evidence="3">DSM 14684 / CIP 108061 / JCM 11494 / NBRC 100937 / ID131577</strain>
    </source>
</reference>
<dbReference type="eggNOG" id="ENOG5031MUH">
    <property type="taxonomic scope" value="Bacteria"/>
</dbReference>